<protein>
    <submittedName>
        <fullName evidence="4">Putative U3 small nucleolar RNA-associated protein 13</fullName>
    </submittedName>
</protein>
<reference evidence="4 5" key="1">
    <citation type="submission" date="2017-01" db="EMBL/GenBank/DDBJ databases">
        <authorList>
            <person name="Mah S.A."/>
            <person name="Swanson W.J."/>
            <person name="Moy G.W."/>
            <person name="Vacquier V.D."/>
        </authorList>
    </citation>
    <scope>NUCLEOTIDE SEQUENCE [LARGE SCALE GENOMIC DNA]</scope>
    <source>
        <strain evidence="4 5">GSMNP</strain>
    </source>
</reference>
<gene>
    <name evidence="4" type="ORF">AYI70_g9814</name>
</gene>
<dbReference type="PANTHER" id="PTHR19848">
    <property type="entry name" value="WD40 REPEAT PROTEIN"/>
    <property type="match status" value="1"/>
</dbReference>
<dbReference type="SUPFAM" id="SSF50978">
    <property type="entry name" value="WD40 repeat-like"/>
    <property type="match status" value="1"/>
</dbReference>
<accession>A0A1R1X9L2</accession>
<name>A0A1R1X9L2_9FUNG</name>
<proteinExistence type="predicted"/>
<keyword evidence="5" id="KW-1185">Reference proteome</keyword>
<dbReference type="AlphaFoldDB" id="A0A1R1X9L2"/>
<dbReference type="OrthoDB" id="538223at2759"/>
<dbReference type="PROSITE" id="PS50082">
    <property type="entry name" value="WD_REPEATS_2"/>
    <property type="match status" value="1"/>
</dbReference>
<evidence type="ECO:0000256" key="1">
    <source>
        <dbReference type="ARBA" id="ARBA00022574"/>
    </source>
</evidence>
<dbReference type="EMBL" id="LSSN01004564">
    <property type="protein sequence ID" value="OMJ11302.1"/>
    <property type="molecule type" value="Genomic_DNA"/>
</dbReference>
<organism evidence="4 5">
    <name type="scientific">Smittium culicis</name>
    <dbReference type="NCBI Taxonomy" id="133412"/>
    <lineage>
        <taxon>Eukaryota</taxon>
        <taxon>Fungi</taxon>
        <taxon>Fungi incertae sedis</taxon>
        <taxon>Zoopagomycota</taxon>
        <taxon>Kickxellomycotina</taxon>
        <taxon>Harpellomycetes</taxon>
        <taxon>Harpellales</taxon>
        <taxon>Legeriomycetaceae</taxon>
        <taxon>Smittium</taxon>
    </lineage>
</organism>
<sequence>MESNKNEIQIKNSFQKVKEIDSVYTNGKVAVSKDGEFIYTTCSEDVYILKYGTAIKFAEIKGDDDLVTSFSVSDNSKYLVMASRSLQIKIVDLDTKSTLKTFKGHSAPIISMDFDESSTLLATGASDSSIKVWDVE</sequence>
<dbReference type="PROSITE" id="PS00678">
    <property type="entry name" value="WD_REPEATS_1"/>
    <property type="match status" value="1"/>
</dbReference>
<evidence type="ECO:0000313" key="4">
    <source>
        <dbReference type="EMBL" id="OMJ11302.1"/>
    </source>
</evidence>
<dbReference type="Gene3D" id="2.130.10.10">
    <property type="entry name" value="YVTN repeat-like/Quinoprotein amine dehydrogenase"/>
    <property type="match status" value="1"/>
</dbReference>
<dbReference type="Proteomes" id="UP000187283">
    <property type="component" value="Unassembled WGS sequence"/>
</dbReference>
<dbReference type="SMART" id="SM00320">
    <property type="entry name" value="WD40"/>
    <property type="match status" value="2"/>
</dbReference>
<dbReference type="Pfam" id="PF00400">
    <property type="entry name" value="WD40"/>
    <property type="match status" value="1"/>
</dbReference>
<dbReference type="InterPro" id="IPR015943">
    <property type="entry name" value="WD40/YVTN_repeat-like_dom_sf"/>
</dbReference>
<dbReference type="InterPro" id="IPR001680">
    <property type="entry name" value="WD40_rpt"/>
</dbReference>
<evidence type="ECO:0000313" key="5">
    <source>
        <dbReference type="Proteomes" id="UP000187283"/>
    </source>
</evidence>
<dbReference type="InterPro" id="IPR036322">
    <property type="entry name" value="WD40_repeat_dom_sf"/>
</dbReference>
<dbReference type="PANTHER" id="PTHR19848:SF8">
    <property type="entry name" value="F-BOX AND WD REPEAT DOMAIN CONTAINING 7"/>
    <property type="match status" value="1"/>
</dbReference>
<comment type="caution">
    <text evidence="4">The sequence shown here is derived from an EMBL/GenBank/DDBJ whole genome shotgun (WGS) entry which is preliminary data.</text>
</comment>
<dbReference type="STRING" id="133412.A0A1R1X9L2"/>
<feature type="repeat" description="WD" evidence="3">
    <location>
        <begin position="102"/>
        <end position="136"/>
    </location>
</feature>
<keyword evidence="2" id="KW-0677">Repeat</keyword>
<dbReference type="InterPro" id="IPR019775">
    <property type="entry name" value="WD40_repeat_CS"/>
</dbReference>
<dbReference type="PROSITE" id="PS50294">
    <property type="entry name" value="WD_REPEATS_REGION"/>
    <property type="match status" value="1"/>
</dbReference>
<evidence type="ECO:0000256" key="3">
    <source>
        <dbReference type="PROSITE-ProRule" id="PRU00221"/>
    </source>
</evidence>
<keyword evidence="1 3" id="KW-0853">WD repeat</keyword>
<evidence type="ECO:0000256" key="2">
    <source>
        <dbReference type="ARBA" id="ARBA00022737"/>
    </source>
</evidence>
<feature type="non-terminal residue" evidence="4">
    <location>
        <position position="136"/>
    </location>
</feature>